<organism evidence="3 4">
    <name type="scientific">Microcystis flos-aquae Mf_WU_F_19750830_S460</name>
    <dbReference type="NCBI Taxonomy" id="2486237"/>
    <lineage>
        <taxon>Bacteria</taxon>
        <taxon>Bacillati</taxon>
        <taxon>Cyanobacteriota</taxon>
        <taxon>Cyanophyceae</taxon>
        <taxon>Oscillatoriophycideae</taxon>
        <taxon>Chroococcales</taxon>
        <taxon>Microcystaceae</taxon>
        <taxon>Microcystis</taxon>
    </lineage>
</organism>
<accession>A0A552LY78</accession>
<sequence>MLEKQKILIISHAHPKISKGGGENAAYNLFKEIQHRDNYEVIFLAYNPLGSPNNLGTCLEICASDGSEIILSGGSPDHFIFSQLNTILICNNFRDLLDCFQPTIIHFHHYIHIGLEMIREVRKYSKEVPIIMTLHEYLAICNNDGKMIKTSTHKLCYQAIPKDCHKCFPNKSPEDFQLRELYIKSFFNLIDIFIAPSKFLLNRYMTWGIPQERMVYLDNGLSLNEPASPRTLAFQEGRTKFAYFGTLSIFKGTLVVFEAIAGLPKEIRRKITLDIYGANLEFQSQDFQNQFSELLEKTTDCVRFHGPYQSEDMPKLMANVDWVIVPSIWWENSPLVIEEALFHKRPVICSNIGGMAEKVEHEQSGLHFQVGSAADLANCIIRAATEEGLWDKLSNGISERLTIQEVADRTLEIYRQIQEKLSVSNSQLNQVGECISQEPS</sequence>
<reference evidence="3 4" key="1">
    <citation type="submission" date="2019-01" db="EMBL/GenBank/DDBJ databases">
        <title>Coherence of Microcystis species and biogeography revealed through population genomics.</title>
        <authorList>
            <person name="Perez-Carrascal O.M."/>
            <person name="Terrat Y."/>
            <person name="Giani A."/>
            <person name="Fortin N."/>
            <person name="Tromas N."/>
            <person name="Shapiro B.J."/>
        </authorList>
    </citation>
    <scope>NUCLEOTIDE SEQUENCE [LARGE SCALE GENOMIC DNA]</scope>
    <source>
        <strain evidence="3">Mf_WU_F_19750830_S460</strain>
    </source>
</reference>
<name>A0A552LY78_9CHRO</name>
<dbReference type="SUPFAM" id="SSF53756">
    <property type="entry name" value="UDP-Glycosyltransferase/glycogen phosphorylase"/>
    <property type="match status" value="1"/>
</dbReference>
<dbReference type="Pfam" id="PF13439">
    <property type="entry name" value="Glyco_transf_4"/>
    <property type="match status" value="1"/>
</dbReference>
<dbReference type="Gene3D" id="3.40.50.2000">
    <property type="entry name" value="Glycogen Phosphorylase B"/>
    <property type="match status" value="2"/>
</dbReference>
<evidence type="ECO:0000259" key="2">
    <source>
        <dbReference type="Pfam" id="PF13439"/>
    </source>
</evidence>
<proteinExistence type="predicted"/>
<evidence type="ECO:0000313" key="3">
    <source>
        <dbReference type="EMBL" id="TRV25168.1"/>
    </source>
</evidence>
<dbReference type="InterPro" id="IPR028098">
    <property type="entry name" value="Glyco_trans_4-like_N"/>
</dbReference>
<dbReference type="InterPro" id="IPR001296">
    <property type="entry name" value="Glyco_trans_1"/>
</dbReference>
<gene>
    <name evidence="3" type="ORF">EWV40_05135</name>
</gene>
<protein>
    <submittedName>
        <fullName evidence="3">Glycosyltransferase</fullName>
    </submittedName>
</protein>
<dbReference type="PANTHER" id="PTHR45947:SF13">
    <property type="entry name" value="TRANSFERASE"/>
    <property type="match status" value="1"/>
</dbReference>
<feature type="domain" description="Glycosyltransferase subfamily 4-like N-terminal" evidence="2">
    <location>
        <begin position="20"/>
        <end position="223"/>
    </location>
</feature>
<evidence type="ECO:0000313" key="4">
    <source>
        <dbReference type="Proteomes" id="UP000320730"/>
    </source>
</evidence>
<dbReference type="AlphaFoldDB" id="A0A552LY78"/>
<dbReference type="Pfam" id="PF00534">
    <property type="entry name" value="Glycos_transf_1"/>
    <property type="match status" value="1"/>
</dbReference>
<dbReference type="EMBL" id="SFAN01000040">
    <property type="protein sequence ID" value="TRV25168.1"/>
    <property type="molecule type" value="Genomic_DNA"/>
</dbReference>
<comment type="caution">
    <text evidence="3">The sequence shown here is derived from an EMBL/GenBank/DDBJ whole genome shotgun (WGS) entry which is preliminary data.</text>
</comment>
<dbReference type="CDD" id="cd03823">
    <property type="entry name" value="GT4_ExpE7-like"/>
    <property type="match status" value="1"/>
</dbReference>
<evidence type="ECO:0000259" key="1">
    <source>
        <dbReference type="Pfam" id="PF00534"/>
    </source>
</evidence>
<dbReference type="PANTHER" id="PTHR45947">
    <property type="entry name" value="SULFOQUINOVOSYL TRANSFERASE SQD2"/>
    <property type="match status" value="1"/>
</dbReference>
<feature type="domain" description="Glycosyl transferase family 1" evidence="1">
    <location>
        <begin position="229"/>
        <end position="394"/>
    </location>
</feature>
<dbReference type="Proteomes" id="UP000320730">
    <property type="component" value="Unassembled WGS sequence"/>
</dbReference>
<dbReference type="GO" id="GO:0016757">
    <property type="term" value="F:glycosyltransferase activity"/>
    <property type="evidence" value="ECO:0007669"/>
    <property type="project" value="InterPro"/>
</dbReference>
<keyword evidence="3" id="KW-0808">Transferase</keyword>
<dbReference type="InterPro" id="IPR050194">
    <property type="entry name" value="Glycosyltransferase_grp1"/>
</dbReference>